<evidence type="ECO:0000313" key="2">
    <source>
        <dbReference type="EMBL" id="KGO92548.1"/>
    </source>
</evidence>
<evidence type="ECO:0000313" key="3">
    <source>
        <dbReference type="Proteomes" id="UP000030111"/>
    </source>
</evidence>
<gene>
    <name evidence="2" type="ORF">Q766_12265</name>
</gene>
<dbReference type="RefSeq" id="WP_026991420.1">
    <property type="nucleotide sequence ID" value="NZ_AUGP01000029.1"/>
</dbReference>
<sequence>MIQQKLYMVLLGCTPNGRLTEQHDIFFGIAPTLLDLKADMYAFWPDGGQLHGDAWREVTHINGYSITIVPKEEAVITEEKLFLLNLGGYKPGEFEEYHYKALVVANNIGKAIKQSKQTIFYKHYGFKGAESHIDEKYGLDVDDMHKVEDILPALHKERYHIAITKTDEVFEDELHIGYLKLGRR</sequence>
<protein>
    <recommendedName>
        <fullName evidence="1">DUF1543 domain-containing protein</fullName>
    </recommendedName>
</protein>
<dbReference type="Proteomes" id="UP000030111">
    <property type="component" value="Unassembled WGS sequence"/>
</dbReference>
<keyword evidence="3" id="KW-1185">Reference proteome</keyword>
<reference evidence="2 3" key="1">
    <citation type="submission" date="2013-09" db="EMBL/GenBank/DDBJ databases">
        <authorList>
            <person name="Zeng Z."/>
            <person name="Chen C."/>
        </authorList>
    </citation>
    <scope>NUCLEOTIDE SEQUENCE [LARGE SCALE GENOMIC DNA]</scope>
    <source>
        <strain evidence="2 3">WB 4.1-42</strain>
    </source>
</reference>
<dbReference type="Gene3D" id="3.10.20.10">
    <property type="match status" value="2"/>
</dbReference>
<dbReference type="Pfam" id="PF07566">
    <property type="entry name" value="DUF1543"/>
    <property type="match status" value="1"/>
</dbReference>
<dbReference type="STRING" id="1121898.GCA_000422725_03451"/>
<name>A0A0A2MM31_9FLAO</name>
<dbReference type="EMBL" id="JRLY01000009">
    <property type="protein sequence ID" value="KGO92548.1"/>
    <property type="molecule type" value="Genomic_DNA"/>
</dbReference>
<feature type="domain" description="DUF1543" evidence="1">
    <location>
        <begin position="19"/>
        <end position="67"/>
    </location>
</feature>
<evidence type="ECO:0000259" key="1">
    <source>
        <dbReference type="Pfam" id="PF07566"/>
    </source>
</evidence>
<proteinExistence type="predicted"/>
<organism evidence="2 3">
    <name type="scientific">Flavobacterium subsaxonicum WB 4.1-42 = DSM 21790</name>
    <dbReference type="NCBI Taxonomy" id="1121898"/>
    <lineage>
        <taxon>Bacteria</taxon>
        <taxon>Pseudomonadati</taxon>
        <taxon>Bacteroidota</taxon>
        <taxon>Flavobacteriia</taxon>
        <taxon>Flavobacteriales</taxon>
        <taxon>Flavobacteriaceae</taxon>
        <taxon>Flavobacterium</taxon>
    </lineage>
</organism>
<comment type="caution">
    <text evidence="2">The sequence shown here is derived from an EMBL/GenBank/DDBJ whole genome shotgun (WGS) entry which is preliminary data.</text>
</comment>
<accession>A0A0A2MM31</accession>
<dbReference type="AlphaFoldDB" id="A0A0A2MM31"/>
<dbReference type="InterPro" id="IPR011440">
    <property type="entry name" value="DUF1543"/>
</dbReference>
<dbReference type="eggNOG" id="ENOG502ZCH2">
    <property type="taxonomic scope" value="Bacteria"/>
</dbReference>